<feature type="transmembrane region" description="Helical" evidence="6">
    <location>
        <begin position="321"/>
        <end position="342"/>
    </location>
</feature>
<dbReference type="STRING" id="360411.AC812_09345"/>
<dbReference type="PANTHER" id="PTHR30250:SF11">
    <property type="entry name" value="O-ANTIGEN TRANSPORTER-RELATED"/>
    <property type="match status" value="1"/>
</dbReference>
<evidence type="ECO:0000256" key="5">
    <source>
        <dbReference type="ARBA" id="ARBA00023136"/>
    </source>
</evidence>
<keyword evidence="5 6" id="KW-0472">Membrane</keyword>
<feature type="transmembrane region" description="Helical" evidence="6">
    <location>
        <begin position="348"/>
        <end position="372"/>
    </location>
</feature>
<evidence type="ECO:0000313" key="8">
    <source>
        <dbReference type="Proteomes" id="UP000050514"/>
    </source>
</evidence>
<dbReference type="Proteomes" id="UP000050514">
    <property type="component" value="Unassembled WGS sequence"/>
</dbReference>
<accession>A0A0P6X5R7</accession>
<keyword evidence="8" id="KW-1185">Reference proteome</keyword>
<keyword evidence="2" id="KW-1003">Cell membrane</keyword>
<reference evidence="7 8" key="1">
    <citation type="submission" date="2015-07" db="EMBL/GenBank/DDBJ databases">
        <title>Draft genome of Bellilinea caldifistulae DSM 17877.</title>
        <authorList>
            <person name="Hemp J."/>
            <person name="Ward L.M."/>
            <person name="Pace L.A."/>
            <person name="Fischer W.W."/>
        </authorList>
    </citation>
    <scope>NUCLEOTIDE SEQUENCE [LARGE SCALE GENOMIC DNA]</scope>
    <source>
        <strain evidence="7 8">GOMI-1</strain>
    </source>
</reference>
<feature type="transmembrane region" description="Helical" evidence="6">
    <location>
        <begin position="384"/>
        <end position="404"/>
    </location>
</feature>
<dbReference type="PANTHER" id="PTHR30250">
    <property type="entry name" value="PST FAMILY PREDICTED COLANIC ACID TRANSPORTER"/>
    <property type="match status" value="1"/>
</dbReference>
<comment type="subcellular location">
    <subcellularLocation>
        <location evidence="1">Cell membrane</location>
        <topology evidence="1">Multi-pass membrane protein</topology>
    </subcellularLocation>
</comment>
<feature type="transmembrane region" description="Helical" evidence="6">
    <location>
        <begin position="105"/>
        <end position="126"/>
    </location>
</feature>
<evidence type="ECO:0000256" key="3">
    <source>
        <dbReference type="ARBA" id="ARBA00022692"/>
    </source>
</evidence>
<feature type="transmembrane region" description="Helical" evidence="6">
    <location>
        <begin position="194"/>
        <end position="216"/>
    </location>
</feature>
<evidence type="ECO:0000256" key="1">
    <source>
        <dbReference type="ARBA" id="ARBA00004651"/>
    </source>
</evidence>
<organism evidence="7 8">
    <name type="scientific">Bellilinea caldifistulae</name>
    <dbReference type="NCBI Taxonomy" id="360411"/>
    <lineage>
        <taxon>Bacteria</taxon>
        <taxon>Bacillati</taxon>
        <taxon>Chloroflexota</taxon>
        <taxon>Anaerolineae</taxon>
        <taxon>Anaerolineales</taxon>
        <taxon>Anaerolineaceae</taxon>
        <taxon>Bellilinea</taxon>
    </lineage>
</organism>
<gene>
    <name evidence="7" type="ORF">AC812_09345</name>
</gene>
<protein>
    <recommendedName>
        <fullName evidence="9">Lipopolysaccharide biosynthesis protein</fullName>
    </recommendedName>
</protein>
<proteinExistence type="predicted"/>
<dbReference type="RefSeq" id="WP_061914184.1">
    <property type="nucleotide sequence ID" value="NZ_DF967971.1"/>
</dbReference>
<dbReference type="Pfam" id="PF01943">
    <property type="entry name" value="Polysacc_synt"/>
    <property type="match status" value="1"/>
</dbReference>
<dbReference type="InterPro" id="IPR050833">
    <property type="entry name" value="Poly_Biosynth_Transport"/>
</dbReference>
<dbReference type="EMBL" id="LGHJ01000014">
    <property type="protein sequence ID" value="KPL75460.1"/>
    <property type="molecule type" value="Genomic_DNA"/>
</dbReference>
<evidence type="ECO:0000256" key="2">
    <source>
        <dbReference type="ARBA" id="ARBA00022475"/>
    </source>
</evidence>
<evidence type="ECO:0000256" key="6">
    <source>
        <dbReference type="SAM" id="Phobius"/>
    </source>
</evidence>
<evidence type="ECO:0000313" key="7">
    <source>
        <dbReference type="EMBL" id="KPL75460.1"/>
    </source>
</evidence>
<feature type="transmembrane region" description="Helical" evidence="6">
    <location>
        <begin position="170"/>
        <end position="188"/>
    </location>
</feature>
<evidence type="ECO:0008006" key="9">
    <source>
        <dbReference type="Google" id="ProtNLM"/>
    </source>
</evidence>
<evidence type="ECO:0000256" key="4">
    <source>
        <dbReference type="ARBA" id="ARBA00022989"/>
    </source>
</evidence>
<feature type="transmembrane region" description="Helical" evidence="6">
    <location>
        <begin position="132"/>
        <end position="149"/>
    </location>
</feature>
<dbReference type="AlphaFoldDB" id="A0A0P6X5R7"/>
<comment type="caution">
    <text evidence="7">The sequence shown here is derived from an EMBL/GenBank/DDBJ whole genome shotgun (WGS) entry which is preliminary data.</text>
</comment>
<dbReference type="InterPro" id="IPR002797">
    <property type="entry name" value="Polysacc_synth"/>
</dbReference>
<dbReference type="OrthoDB" id="151008at2"/>
<dbReference type="GO" id="GO:0005886">
    <property type="term" value="C:plasma membrane"/>
    <property type="evidence" value="ECO:0007669"/>
    <property type="project" value="UniProtKB-SubCell"/>
</dbReference>
<keyword evidence="4 6" id="KW-1133">Transmembrane helix</keyword>
<keyword evidence="3 6" id="KW-0812">Transmembrane</keyword>
<sequence>MTKRWLQQWREDRLLRTVVRNSSYLFSSNTISMGLASLQGLLAAALLNVGDYGLLGMIIAYASNVNRLLSFRMNELVVKFAGQYLAEEQKERAAAVIKAAGMSEAFTSLVAYGLLILTAQLAAVYIIKDERAAPWIILYGLALLANLVTETSSAILQLGGHFRTLAALNLSQNLLTAGWIGTVFLLRGGLFDVLMAYLAGKFIYGLGLMIAALYWMRPLVGKGWWRIPLSSLSGKKELAKFAISTNLSQTVNMLIRDNEVLWVGFFLSPVEAGYYKFGLAIMNVIVLPISPFIQTTFPEINRAVTLRIWDRLRSLLRRTSLIAAAWSGLAGLGMLIAGPYLLSFFKDGAYLPAFPVILVLFAGFSFANLFYWNRPLLLALGNPNFPLVVTFSVGILKTVLMFLLVRQFGVIMQALLMSGYFIVSIGIIVIKGLRQVYHLQKTSEQVQPA</sequence>
<feature type="transmembrane region" description="Helical" evidence="6">
    <location>
        <begin position="410"/>
        <end position="430"/>
    </location>
</feature>
<name>A0A0P6X5R7_9CHLR</name>